<dbReference type="FunFam" id="2.130.10.10:FF:000016">
    <property type="entry name" value="Coatomer alpha subunit, putative"/>
    <property type="match status" value="1"/>
</dbReference>
<dbReference type="PIRSF" id="PIRSF005567">
    <property type="entry name" value="Coatomer_beta'_subunit"/>
    <property type="match status" value="1"/>
</dbReference>
<feature type="domain" description="COPA/B second beta-propeller" evidence="16">
    <location>
        <begin position="318"/>
        <end position="576"/>
    </location>
</feature>
<dbReference type="GO" id="GO:0006888">
    <property type="term" value="P:endoplasmic reticulum to Golgi vesicle-mediated transport"/>
    <property type="evidence" value="ECO:0007669"/>
    <property type="project" value="TreeGrafter"/>
</dbReference>
<dbReference type="InterPro" id="IPR036322">
    <property type="entry name" value="WD40_repeat_dom_sf"/>
</dbReference>
<dbReference type="EMBL" id="SRPS01000303">
    <property type="protein sequence ID" value="KAG5959981.1"/>
    <property type="molecule type" value="Genomic_DNA"/>
</dbReference>
<proteinExistence type="inferred from homology"/>
<comment type="subunit">
    <text evidence="13">Oligomeric complex that consists of at least the alpha, beta, beta', gamma, delta, epsilon and zeta subunits.</text>
</comment>
<protein>
    <recommendedName>
        <fullName evidence="13">Coatomer subunit beta'</fullName>
    </recommendedName>
</protein>
<evidence type="ECO:0000256" key="4">
    <source>
        <dbReference type="ARBA" id="ARBA00022490"/>
    </source>
</evidence>
<feature type="compositionally biased region" description="Acidic residues" evidence="15">
    <location>
        <begin position="826"/>
        <end position="869"/>
    </location>
</feature>
<dbReference type="Proteomes" id="UP000784919">
    <property type="component" value="Unassembled WGS sequence"/>
</dbReference>
<feature type="domain" description="COPA/B TPR" evidence="17">
    <location>
        <begin position="593"/>
        <end position="773"/>
    </location>
</feature>
<evidence type="ECO:0000256" key="11">
    <source>
        <dbReference type="ARBA" id="ARBA00023329"/>
    </source>
</evidence>
<dbReference type="Pfam" id="PF04053">
    <property type="entry name" value="B-prop_COPA_B_2nd"/>
    <property type="match status" value="1"/>
</dbReference>
<dbReference type="InterPro" id="IPR015943">
    <property type="entry name" value="WD40/YVTN_repeat-like_dom_sf"/>
</dbReference>
<dbReference type="PANTHER" id="PTHR19876">
    <property type="entry name" value="COATOMER"/>
    <property type="match status" value="1"/>
</dbReference>
<accession>A0A9P7MN09</accession>
<reference evidence="19 20" key="1">
    <citation type="journal article" date="2020" name="bioRxiv">
        <title>Whole genome comparisons of ergot fungi reveals the divergence and evolution of species within the genus Claviceps are the result of varying mechanisms driving genome evolution and host range expansion.</title>
        <authorList>
            <person name="Wyka S.A."/>
            <person name="Mondo S.J."/>
            <person name="Liu M."/>
            <person name="Dettman J."/>
            <person name="Nalam V."/>
            <person name="Broders K.D."/>
        </authorList>
    </citation>
    <scope>NUCLEOTIDE SEQUENCE</scope>
    <source>
        <strain evidence="19">CCC 1102</strain>
        <strain evidence="18 20">LM583</strain>
    </source>
</reference>
<evidence type="ECO:0000256" key="5">
    <source>
        <dbReference type="ARBA" id="ARBA00022574"/>
    </source>
</evidence>
<dbReference type="InterPro" id="IPR056176">
    <property type="entry name" value="TPR_COPA_B"/>
</dbReference>
<evidence type="ECO:0000256" key="1">
    <source>
        <dbReference type="ARBA" id="ARBA00004347"/>
    </source>
</evidence>
<evidence type="ECO:0000313" key="18">
    <source>
        <dbReference type="EMBL" id="KAG5954963.1"/>
    </source>
</evidence>
<dbReference type="CDD" id="cd22947">
    <property type="entry name" value="Coatomer_WDAD_beta-like"/>
    <property type="match status" value="1"/>
</dbReference>
<feature type="repeat" description="WD" evidence="14">
    <location>
        <begin position="224"/>
        <end position="265"/>
    </location>
</feature>
<keyword evidence="6" id="KW-0677">Repeat</keyword>
<evidence type="ECO:0000256" key="3">
    <source>
        <dbReference type="ARBA" id="ARBA00022448"/>
    </source>
</evidence>
<dbReference type="Pfam" id="PF23953">
    <property type="entry name" value="TPR_COPA_B"/>
    <property type="match status" value="1"/>
</dbReference>
<dbReference type="Gene3D" id="1.25.40.470">
    <property type="match status" value="1"/>
</dbReference>
<keyword evidence="10 13" id="KW-0472">Membrane</keyword>
<dbReference type="PANTHER" id="PTHR19876:SF2">
    <property type="entry name" value="COATOMER SUBUNIT BETA"/>
    <property type="match status" value="1"/>
</dbReference>
<organism evidence="19 21">
    <name type="scientific">Claviceps arundinis</name>
    <dbReference type="NCBI Taxonomy" id="1623583"/>
    <lineage>
        <taxon>Eukaryota</taxon>
        <taxon>Fungi</taxon>
        <taxon>Dikarya</taxon>
        <taxon>Ascomycota</taxon>
        <taxon>Pezizomycotina</taxon>
        <taxon>Sordariomycetes</taxon>
        <taxon>Hypocreomycetidae</taxon>
        <taxon>Hypocreales</taxon>
        <taxon>Clavicipitaceae</taxon>
        <taxon>Claviceps</taxon>
    </lineage>
</organism>
<dbReference type="PROSITE" id="PS50294">
    <property type="entry name" value="WD_REPEATS_REGION"/>
    <property type="match status" value="3"/>
</dbReference>
<keyword evidence="5 14" id="KW-0853">WD repeat</keyword>
<dbReference type="SUPFAM" id="SSF50952">
    <property type="entry name" value="Soluble quinoprotein glucose dehydrogenase"/>
    <property type="match status" value="1"/>
</dbReference>
<dbReference type="InterPro" id="IPR006692">
    <property type="entry name" value="Beta-prop_COPA/B_2nd"/>
</dbReference>
<comment type="caution">
    <text evidence="19">The sequence shown here is derived from an EMBL/GenBank/DDBJ whole genome shotgun (WGS) entry which is preliminary data.</text>
</comment>
<evidence type="ECO:0000256" key="2">
    <source>
        <dbReference type="ARBA" id="ARBA00010844"/>
    </source>
</evidence>
<feature type="repeat" description="WD" evidence="14">
    <location>
        <begin position="93"/>
        <end position="125"/>
    </location>
</feature>
<dbReference type="PROSITE" id="PS50082">
    <property type="entry name" value="WD_REPEATS_2"/>
    <property type="match status" value="5"/>
</dbReference>
<name>A0A9P7MN09_9HYPO</name>
<feature type="repeat" description="WD" evidence="14">
    <location>
        <begin position="136"/>
        <end position="178"/>
    </location>
</feature>
<dbReference type="InterPro" id="IPR016453">
    <property type="entry name" value="COPB2"/>
</dbReference>
<dbReference type="CDD" id="cd00200">
    <property type="entry name" value="WD40"/>
    <property type="match status" value="1"/>
</dbReference>
<dbReference type="FunFam" id="1.25.40.470:FF:000001">
    <property type="entry name" value="Coatomer subunit beta"/>
    <property type="match status" value="1"/>
</dbReference>
<evidence type="ECO:0000256" key="15">
    <source>
        <dbReference type="SAM" id="MobiDB-lite"/>
    </source>
</evidence>
<evidence type="ECO:0000256" key="12">
    <source>
        <dbReference type="ARBA" id="ARBA00025536"/>
    </source>
</evidence>
<sequence length="869" mass="96863">MKLDVKRQLYARSDRVKGIDFHPQEPWILTTLYSGQVYIWSYETQQTVKTFELTEVPVRAGRFVARKNWIVCGSDDFQIRVYNYNTSEKVAQFEAHPDYIRAIAVHPTLPFILTASDDMTIKLWDWEKGWKCVQVFEGHSHYVMGIAINPKDTNTFASACLDRTVKIWSLGSSTANFTLEAHETKGVNHVDYYPHSDKPYLLTTSDDRTVKVWDYTTKSLIATLEGHTNNVSFACYHPELPVIVSGSEDGTIRIWHANTYRFEQSLNYSLERAWCVSYQKGKQGIAVGFDDGAVVVKLGREEPAVSMDASGKLIWARHNEVVSSIIKGDTSLKDNEPISLPTKDLGTCEVYPQTLIHSPNGRFVAVCGDGEYIIYTALAWRNKAFGSALDFVWGSKENSNDFAIRESAMSVKIYKNFVEKSGGLDVGFQADGLTGGILLGVTGQGGISFFDWATGGLVRRIEVEPKQVYWSESGELVAIACEDSCYVLRFSRENFIEASQSGQVEEDGVESAFEVITDISESVRTGEWVGDCFLYTNNSNRLNYLVGDQTYTVSHFDKPMYILGYIQRDSKIYLADKDVNVTSFGLSLPVLEYQTLVLREDMETAAELLSTIPSDQLNKIARFLEGQGHKELALDVATDPEHKFDLALSLNQLDTALELARAADVEHKWKTVGDSALAAWNVVLAAECFTHAKDLGSLLLLHSSTGDRDGLRALAKQAEEANAHNIAFSSLWLLGDIDNCAEILKKTGRLAEAVLFSQTYKPSLTASLVQDWKKDLEKSKKGRAAKLIGVPGEDEDLFPEWDAWLEAEREGGLVDTVVETNGGDEVAAESDEVQEAEEEAEEKMKEEEVEAGEEAEEEVEGEAEVEAED</sequence>
<dbReference type="OrthoDB" id="10261470at2759"/>
<evidence type="ECO:0000256" key="7">
    <source>
        <dbReference type="ARBA" id="ARBA00022892"/>
    </source>
</evidence>
<evidence type="ECO:0000313" key="20">
    <source>
        <dbReference type="Proteomes" id="UP000742024"/>
    </source>
</evidence>
<dbReference type="InterPro" id="IPR011041">
    <property type="entry name" value="Quinoprot_gluc/sorb_DH_b-prop"/>
</dbReference>
<dbReference type="GO" id="GO:0005198">
    <property type="term" value="F:structural molecule activity"/>
    <property type="evidence" value="ECO:0007669"/>
    <property type="project" value="UniProtKB-UniRule"/>
</dbReference>
<evidence type="ECO:0000259" key="17">
    <source>
        <dbReference type="Pfam" id="PF23953"/>
    </source>
</evidence>
<evidence type="ECO:0000256" key="8">
    <source>
        <dbReference type="ARBA" id="ARBA00022927"/>
    </source>
</evidence>
<evidence type="ECO:0000256" key="10">
    <source>
        <dbReference type="ARBA" id="ARBA00023136"/>
    </source>
</evidence>
<dbReference type="Proteomes" id="UP000742024">
    <property type="component" value="Unassembled WGS sequence"/>
</dbReference>
<dbReference type="GO" id="GO:0000139">
    <property type="term" value="C:Golgi membrane"/>
    <property type="evidence" value="ECO:0007669"/>
    <property type="project" value="UniProtKB-SubCell"/>
</dbReference>
<keyword evidence="7 13" id="KW-0931">ER-Golgi transport</keyword>
<feature type="region of interest" description="Disordered" evidence="15">
    <location>
        <begin position="821"/>
        <end position="869"/>
    </location>
</feature>
<dbReference type="SMART" id="SM00320">
    <property type="entry name" value="WD40"/>
    <property type="match status" value="6"/>
</dbReference>
<dbReference type="InterPro" id="IPR050844">
    <property type="entry name" value="Coatomer_complex_subunit"/>
</dbReference>
<evidence type="ECO:0000256" key="13">
    <source>
        <dbReference type="PIRNR" id="PIRNR005567"/>
    </source>
</evidence>
<evidence type="ECO:0000256" key="14">
    <source>
        <dbReference type="PROSITE-ProRule" id="PRU00221"/>
    </source>
</evidence>
<dbReference type="InterPro" id="IPR001680">
    <property type="entry name" value="WD40_rpt"/>
</dbReference>
<dbReference type="GO" id="GO:0006890">
    <property type="term" value="P:retrograde vesicle-mediated transport, Golgi to endoplasmic reticulum"/>
    <property type="evidence" value="ECO:0007669"/>
    <property type="project" value="TreeGrafter"/>
</dbReference>
<keyword evidence="3 13" id="KW-0813">Transport</keyword>
<dbReference type="Gene3D" id="2.130.10.10">
    <property type="entry name" value="YVTN repeat-like/Quinoprotein amine dehydrogenase"/>
    <property type="match status" value="1"/>
</dbReference>
<evidence type="ECO:0000256" key="9">
    <source>
        <dbReference type="ARBA" id="ARBA00023034"/>
    </source>
</evidence>
<feature type="repeat" description="WD" evidence="14">
    <location>
        <begin position="180"/>
        <end position="223"/>
    </location>
</feature>
<comment type="subcellular location">
    <subcellularLocation>
        <location evidence="1 13">Cytoplasmic vesicle</location>
        <location evidence="1 13">COPI-coated vesicle membrane</location>
        <topology evidence="1 13">Peripheral membrane protein</topology>
        <orientation evidence="1 13">Cytoplasmic side</orientation>
    </subcellularLocation>
    <subcellularLocation>
        <location evidence="13">Golgi apparatus membrane</location>
        <topology evidence="13">Peripheral membrane protein</topology>
        <orientation evidence="13">Cytoplasmic side</orientation>
    </subcellularLocation>
    <text evidence="13">The coatomer is cytoplasmic or polymerized on the cytoplasmic side of the Golgi, as well as on the vesicles/buds originating from it.</text>
</comment>
<dbReference type="GO" id="GO:0006891">
    <property type="term" value="P:intra-Golgi vesicle-mediated transport"/>
    <property type="evidence" value="ECO:0007669"/>
    <property type="project" value="TreeGrafter"/>
</dbReference>
<keyword evidence="8 13" id="KW-0653">Protein transport</keyword>
<feature type="repeat" description="WD" evidence="14">
    <location>
        <begin position="9"/>
        <end position="50"/>
    </location>
</feature>
<dbReference type="InterPro" id="IPR020472">
    <property type="entry name" value="WD40_PAC1"/>
</dbReference>
<dbReference type="EMBL" id="SRPR01000290">
    <property type="protein sequence ID" value="KAG5954963.1"/>
    <property type="molecule type" value="Genomic_DNA"/>
</dbReference>
<dbReference type="AlphaFoldDB" id="A0A9P7MN09"/>
<gene>
    <name evidence="19" type="ORF">E4U56_004680</name>
    <name evidence="18" type="ORF">E4U57_003874</name>
</gene>
<dbReference type="GO" id="GO:0030126">
    <property type="term" value="C:COPI vesicle coat"/>
    <property type="evidence" value="ECO:0007669"/>
    <property type="project" value="TreeGrafter"/>
</dbReference>
<keyword evidence="9 13" id="KW-0333">Golgi apparatus</keyword>
<evidence type="ECO:0000313" key="19">
    <source>
        <dbReference type="EMBL" id="KAG5959981.1"/>
    </source>
</evidence>
<dbReference type="GO" id="GO:0006886">
    <property type="term" value="P:intracellular protein transport"/>
    <property type="evidence" value="ECO:0007669"/>
    <property type="project" value="UniProtKB-UniRule"/>
</dbReference>
<keyword evidence="4 13" id="KW-0963">Cytoplasm</keyword>
<evidence type="ECO:0000256" key="6">
    <source>
        <dbReference type="ARBA" id="ARBA00022737"/>
    </source>
</evidence>
<dbReference type="Pfam" id="PF00400">
    <property type="entry name" value="WD40"/>
    <property type="match status" value="5"/>
</dbReference>
<dbReference type="SUPFAM" id="SSF50978">
    <property type="entry name" value="WD40 repeat-like"/>
    <property type="match status" value="1"/>
</dbReference>
<evidence type="ECO:0000313" key="21">
    <source>
        <dbReference type="Proteomes" id="UP000784919"/>
    </source>
</evidence>
<evidence type="ECO:0000259" key="16">
    <source>
        <dbReference type="Pfam" id="PF04053"/>
    </source>
</evidence>
<dbReference type="PRINTS" id="PR00320">
    <property type="entry name" value="GPROTEINBRPT"/>
</dbReference>
<comment type="similarity">
    <text evidence="2 13">Belongs to the WD repeat COPB2 family.</text>
</comment>
<keyword evidence="20" id="KW-1185">Reference proteome</keyword>
<comment type="function">
    <text evidence="12 13">The coatomer is a cytosolic protein complex that binds to dilysine motifs and reversibly associates with Golgi non-clathrin-coated vesicles, which further mediate biosynthetic protein transport from the ER, via the Golgi up to the trans Golgi network. Coatomer complex is required for budding from Golgi membranes, and is essential for the retrograde Golgi-to-ER transport of dilysine-tagged proteins.</text>
</comment>
<keyword evidence="11 13" id="KW-0968">Cytoplasmic vesicle</keyword>